<reference evidence="3 4" key="1">
    <citation type="submission" date="2024-02" db="EMBL/GenBank/DDBJ databases">
        <authorList>
            <person name="Chen Y."/>
            <person name="Shah S."/>
            <person name="Dougan E. K."/>
            <person name="Thang M."/>
            <person name="Chan C."/>
        </authorList>
    </citation>
    <scope>NUCLEOTIDE SEQUENCE [LARGE SCALE GENOMIC DNA]</scope>
</reference>
<feature type="compositionally biased region" description="Polar residues" evidence="2">
    <location>
        <begin position="13"/>
        <end position="25"/>
    </location>
</feature>
<name>A0ABP0HU89_9DINO</name>
<dbReference type="Proteomes" id="UP001642484">
    <property type="component" value="Unassembled WGS sequence"/>
</dbReference>
<feature type="coiled-coil region" evidence="1">
    <location>
        <begin position="226"/>
        <end position="253"/>
    </location>
</feature>
<dbReference type="EMBL" id="CAXAMN010001225">
    <property type="protein sequence ID" value="CAK8993258.1"/>
    <property type="molecule type" value="Genomic_DNA"/>
</dbReference>
<evidence type="ECO:0000256" key="2">
    <source>
        <dbReference type="SAM" id="MobiDB-lite"/>
    </source>
</evidence>
<keyword evidence="4" id="KW-1185">Reference proteome</keyword>
<protein>
    <submittedName>
        <fullName evidence="3">Uncharacterized protein</fullName>
    </submittedName>
</protein>
<evidence type="ECO:0000313" key="4">
    <source>
        <dbReference type="Proteomes" id="UP001642484"/>
    </source>
</evidence>
<gene>
    <name evidence="3" type="ORF">CCMP2556_LOCUS3174</name>
</gene>
<keyword evidence="1" id="KW-0175">Coiled coil</keyword>
<organism evidence="3 4">
    <name type="scientific">Durusdinium trenchii</name>
    <dbReference type="NCBI Taxonomy" id="1381693"/>
    <lineage>
        <taxon>Eukaryota</taxon>
        <taxon>Sar</taxon>
        <taxon>Alveolata</taxon>
        <taxon>Dinophyceae</taxon>
        <taxon>Suessiales</taxon>
        <taxon>Symbiodiniaceae</taxon>
        <taxon>Durusdinium</taxon>
    </lineage>
</organism>
<proteinExistence type="predicted"/>
<feature type="region of interest" description="Disordered" evidence="2">
    <location>
        <begin position="1"/>
        <end position="25"/>
    </location>
</feature>
<evidence type="ECO:0000256" key="1">
    <source>
        <dbReference type="SAM" id="Coils"/>
    </source>
</evidence>
<sequence>MARVETPSRPLPSESQRIPCSSPSEGWQLLDAPAAAQKTVATVSMIDCLWEKLTKVSDEVESLLLWRDRDSREERDPAVAESHPQLEELAKVCGALQADLQAHGERTQATEQQLRGDHSELRSEMLRALNQELEGLKAFVEEGQHHVTLRKEIDQLKYAFEVGKEQSAMQQQEAQEQRSALRKDVEYLKHALEGQEQRLDQRLKTSMEACELSQSTALERSRLTLRQQMQEDLDRQEQQLGQMKQRLVETRDEAFDGLHRLQKHMDLLEGEQGRFSRSSEELRQKLETAQEDTRKCFEARDGRLQAADAGIKQIVDQQSLLEKQLQAQQQEWALRCESMSQEIGEKFDRALQLLQEKGQELSQQSKQLVCNLREELGGQLQDLGDREVAQRQSLEERSNQLLDLGLQKLAKEVAERIDRQQEQQRLASLSAENRLSGHLESCYQRLGAQESWRSTFQEREAGRESYVKRVAEQLQRLEATCKEIPVLQSRIEEVRQSVKEDMAASAMNAFQGEMRLWAKMAQLGVAPPS</sequence>
<evidence type="ECO:0000313" key="3">
    <source>
        <dbReference type="EMBL" id="CAK8993258.1"/>
    </source>
</evidence>
<comment type="caution">
    <text evidence="3">The sequence shown here is derived from an EMBL/GenBank/DDBJ whole genome shotgun (WGS) entry which is preliminary data.</text>
</comment>
<accession>A0ABP0HU89</accession>